<dbReference type="Proteomes" id="UP001077662">
    <property type="component" value="Unassembled WGS sequence"/>
</dbReference>
<protein>
    <recommendedName>
        <fullName evidence="5">DUF4309 domain-containing protein</fullName>
    </recommendedName>
</protein>
<dbReference type="PROSITE" id="PS51257">
    <property type="entry name" value="PROKAR_LIPOPROTEIN"/>
    <property type="match status" value="1"/>
</dbReference>
<feature type="region of interest" description="Disordered" evidence="1">
    <location>
        <begin position="35"/>
        <end position="99"/>
    </location>
</feature>
<organism evidence="3 4">
    <name type="scientific">Brevibacillus laterosporus</name>
    <name type="common">Bacillus laterosporus</name>
    <dbReference type="NCBI Taxonomy" id="1465"/>
    <lineage>
        <taxon>Bacteria</taxon>
        <taxon>Bacillati</taxon>
        <taxon>Bacillota</taxon>
        <taxon>Bacilli</taxon>
        <taxon>Bacillales</taxon>
        <taxon>Paenibacillaceae</taxon>
        <taxon>Brevibacillus</taxon>
    </lineage>
</organism>
<feature type="compositionally biased region" description="Basic and acidic residues" evidence="1">
    <location>
        <begin position="36"/>
        <end position="72"/>
    </location>
</feature>
<keyword evidence="2" id="KW-0732">Signal</keyword>
<dbReference type="AlphaFoldDB" id="A0AAP3DLP9"/>
<comment type="caution">
    <text evidence="3">The sequence shown here is derived from an EMBL/GenBank/DDBJ whole genome shotgun (WGS) entry which is preliminary data.</text>
</comment>
<name>A0AAP3DLP9_BRELA</name>
<sequence>MKAMNVFVVFFAVSLVVIGCSTPKQAGKEATIPVTEVEKGKNTTEGMKPEKESASKIKNEKTLASETTRESTTDESPENTTEKTTEKTSDKSTDKLTQPLDPKKHKLLLAIKEQAEKGKLKGITTSLGTAYKEIEKTYGKPKSISNDECWTYSYDHPKTTADFYYDHDSCGEELNQVKPTTKLNRITVEPAYYDVKLTENDIRKGLGEPTNAYDNEAYGGYDMYYNVGKYQIFIKVDNNSPDRSVSTISVRTPLDFDK</sequence>
<feature type="compositionally biased region" description="Basic and acidic residues" evidence="1">
    <location>
        <begin position="80"/>
        <end position="94"/>
    </location>
</feature>
<evidence type="ECO:0000313" key="4">
    <source>
        <dbReference type="Proteomes" id="UP001077662"/>
    </source>
</evidence>
<proteinExistence type="predicted"/>
<dbReference type="EMBL" id="JAPTNE010000049">
    <property type="protein sequence ID" value="MCZ0809952.1"/>
    <property type="molecule type" value="Genomic_DNA"/>
</dbReference>
<evidence type="ECO:0000256" key="2">
    <source>
        <dbReference type="SAM" id="SignalP"/>
    </source>
</evidence>
<gene>
    <name evidence="3" type="ORF">O0554_24165</name>
</gene>
<evidence type="ECO:0000313" key="3">
    <source>
        <dbReference type="EMBL" id="MCZ0809952.1"/>
    </source>
</evidence>
<evidence type="ECO:0000256" key="1">
    <source>
        <dbReference type="SAM" id="MobiDB-lite"/>
    </source>
</evidence>
<evidence type="ECO:0008006" key="5">
    <source>
        <dbReference type="Google" id="ProtNLM"/>
    </source>
</evidence>
<dbReference type="RefSeq" id="WP_258434809.1">
    <property type="nucleotide sequence ID" value="NZ_JANSGW010000049.1"/>
</dbReference>
<feature type="signal peptide" evidence="2">
    <location>
        <begin position="1"/>
        <end position="26"/>
    </location>
</feature>
<reference evidence="3" key="1">
    <citation type="submission" date="2022-09" db="EMBL/GenBank/DDBJ databases">
        <title>Genome analysis and characterization of larvicidal activity of Brevibacillus strains.</title>
        <authorList>
            <person name="Patrusheva E.V."/>
            <person name="Izotova A.O."/>
            <person name="Toshchakov S.V."/>
            <person name="Sineoky S.P."/>
        </authorList>
    </citation>
    <scope>NUCLEOTIDE SEQUENCE</scope>
    <source>
        <strain evidence="3">VKPM_B-13247</strain>
    </source>
</reference>
<feature type="chain" id="PRO_5042916341" description="DUF4309 domain-containing protein" evidence="2">
    <location>
        <begin position="27"/>
        <end position="258"/>
    </location>
</feature>
<accession>A0AAP3DLP9</accession>